<feature type="compositionally biased region" description="Basic residues" evidence="4">
    <location>
        <begin position="80"/>
        <end position="94"/>
    </location>
</feature>
<dbReference type="InterPro" id="IPR000719">
    <property type="entry name" value="Prot_kinase_dom"/>
</dbReference>
<dbReference type="GO" id="GO:0005524">
    <property type="term" value="F:ATP binding"/>
    <property type="evidence" value="ECO:0007669"/>
    <property type="project" value="UniProtKB-UniRule"/>
</dbReference>
<feature type="compositionally biased region" description="Basic and acidic residues" evidence="4">
    <location>
        <begin position="854"/>
        <end position="864"/>
    </location>
</feature>
<feature type="compositionally biased region" description="Basic and acidic residues" evidence="4">
    <location>
        <begin position="129"/>
        <end position="144"/>
    </location>
</feature>
<dbReference type="InterPro" id="IPR017441">
    <property type="entry name" value="Protein_kinase_ATP_BS"/>
</dbReference>
<evidence type="ECO:0000256" key="4">
    <source>
        <dbReference type="SAM" id="MobiDB-lite"/>
    </source>
</evidence>
<dbReference type="PANTHER" id="PTHR24346:SF77">
    <property type="entry name" value="SERINE THREONINE PROTEIN KINASE"/>
    <property type="match status" value="1"/>
</dbReference>
<feature type="compositionally biased region" description="Basic and acidic residues" evidence="4">
    <location>
        <begin position="779"/>
        <end position="797"/>
    </location>
</feature>
<dbReference type="InterPro" id="IPR011009">
    <property type="entry name" value="Kinase-like_dom_sf"/>
</dbReference>
<organism evidence="6">
    <name type="scientific">Melanopsichium pennsylvanicum 4</name>
    <dbReference type="NCBI Taxonomy" id="1398559"/>
    <lineage>
        <taxon>Eukaryota</taxon>
        <taxon>Fungi</taxon>
        <taxon>Dikarya</taxon>
        <taxon>Basidiomycota</taxon>
        <taxon>Ustilaginomycotina</taxon>
        <taxon>Ustilaginomycetes</taxon>
        <taxon>Ustilaginales</taxon>
        <taxon>Ustilaginaceae</taxon>
        <taxon>Melanopsichium</taxon>
    </lineage>
</organism>
<feature type="region of interest" description="Disordered" evidence="4">
    <location>
        <begin position="624"/>
        <end position="674"/>
    </location>
</feature>
<feature type="compositionally biased region" description="Basic and acidic residues" evidence="4">
    <location>
        <begin position="220"/>
        <end position="240"/>
    </location>
</feature>
<feature type="compositionally biased region" description="Low complexity" evidence="4">
    <location>
        <begin position="97"/>
        <end position="109"/>
    </location>
</feature>
<keyword evidence="6" id="KW-0418">Kinase</keyword>
<dbReference type="Gene3D" id="3.30.200.20">
    <property type="entry name" value="Phosphorylase Kinase, domain 1"/>
    <property type="match status" value="1"/>
</dbReference>
<keyword evidence="1 3" id="KW-0547">Nucleotide-binding</keyword>
<dbReference type="PROSITE" id="PS00108">
    <property type="entry name" value="PROTEIN_KINASE_ST"/>
    <property type="match status" value="1"/>
</dbReference>
<dbReference type="SUPFAM" id="SSF56112">
    <property type="entry name" value="Protein kinase-like (PK-like)"/>
    <property type="match status" value="1"/>
</dbReference>
<dbReference type="Gene3D" id="1.10.510.10">
    <property type="entry name" value="Transferase(Phosphotransferase) domain 1"/>
    <property type="match status" value="1"/>
</dbReference>
<feature type="compositionally biased region" description="Basic and acidic residues" evidence="4">
    <location>
        <begin position="573"/>
        <end position="603"/>
    </location>
</feature>
<evidence type="ECO:0000259" key="5">
    <source>
        <dbReference type="PROSITE" id="PS50011"/>
    </source>
</evidence>
<accession>A0A077R989</accession>
<proteinExistence type="predicted"/>
<feature type="compositionally biased region" description="Acidic residues" evidence="4">
    <location>
        <begin position="878"/>
        <end position="887"/>
    </location>
</feature>
<keyword evidence="2 3" id="KW-0067">ATP-binding</keyword>
<reference evidence="6" key="1">
    <citation type="journal article" date="2014" name="Genome Biol. Evol.">
        <title>Gene Loss Rather Than Gene Gain Is Associated with a Host Jump from Monocots to Dicots in the Smut Fungus Melanopsichium pennsylvanicum.</title>
        <authorList>
            <person name="Sharma R."/>
            <person name="Mishra B."/>
            <person name="Runge F."/>
            <person name="Thines M."/>
        </authorList>
    </citation>
    <scope>NUCLEOTIDE SEQUENCE</scope>
    <source>
        <strain evidence="6">4</strain>
    </source>
</reference>
<feature type="compositionally biased region" description="Low complexity" evidence="4">
    <location>
        <begin position="706"/>
        <end position="729"/>
    </location>
</feature>
<feature type="compositionally biased region" description="Polar residues" evidence="4">
    <location>
        <begin position="29"/>
        <end position="45"/>
    </location>
</feature>
<dbReference type="GO" id="GO:0004674">
    <property type="term" value="F:protein serine/threonine kinase activity"/>
    <property type="evidence" value="ECO:0007669"/>
    <property type="project" value="TreeGrafter"/>
</dbReference>
<dbReference type="FunFam" id="1.10.510.10:FF:000571">
    <property type="entry name" value="Maternal embryonic leucine zipper kinase"/>
    <property type="match status" value="1"/>
</dbReference>
<sequence length="896" mass="100212">MSQFISGSPEDDDQLPSFMEHGSKPLSAQLPQSNQQASAGPSESHLTSRREKTQSPRPDASAHSHSHSHPRGISASPSHSHAHAHAHQHQHQHQRQSTVRSWSTASSSSLGVPGSEQHPPPSRSMSRTSSHEYRETLNAKSRDMEDGSRIINQYKITDVIGRGAYGTVRKAILTEDPSVRFAVKEFGKTRLRKTHRAVNLRKPGRGAGPRARAEFNCNDVENRSEPVKAKDPKKGEEDELKDPLTHIRHEIAILKKLHHPHVVKLFEVLDDPTKDSLYMVFEYCPDGTVIDVKLKESVEPLPEDIARLYFVQILMGIEYLHENEIVHRDIKPDNILLSDDRKTCKIVDFGVSEMFFKPGDDTMQKSAGSPAFMSPELCTAGHQEYHGKADDIWSFGVTLYCMVVGHLPFNKDNFYAMYEAIKNEEPEYPDHLSDDLKDLLHRMLAKDPEERITVSKMRQHPWTQAVEKGILLSREENIEKVVSEITDEDLDCAICKITNIFTFARAISRFKKGGSMQRARKEASRSTSGGSNHDSSWFPPSTSSPDKPGRSNTQAGGVDDDDAAQNPAGDVATIKEETPTPGSREKNSSDDARDSKDRGDRKEEIQELKTAAAQMFESPQMQTFELAQEEPDGNGPLRRNRSGPIATLHNPKPEDMNGPPIITMDSPRSSTPEMFASPIFEDACLPHAFTRRDEPTDECYSKSMSRSHGTSSHNTSSRSDTSTDYTQDTSKPDEAIASQLCNMMLEHQKEHFSCGKEGAQQREGKEGKRRGEVLFGNQESKDPEATRDEPQRAKTLQERAASFGKKKPKPKPKLLPDQPTFKSPVTETIKTPPGAAGVYKQCGHSDDDGDEYEHEGSNRKDENPYFKTHTLRQGKEEEVGEQQDSESEVEKQTVTV</sequence>
<feature type="domain" description="Protein kinase" evidence="5">
    <location>
        <begin position="154"/>
        <end position="463"/>
    </location>
</feature>
<feature type="compositionally biased region" description="Polar residues" evidence="4">
    <location>
        <begin position="820"/>
        <end position="829"/>
    </location>
</feature>
<evidence type="ECO:0000256" key="2">
    <source>
        <dbReference type="ARBA" id="ARBA00022840"/>
    </source>
</evidence>
<feature type="compositionally biased region" description="Basic and acidic residues" evidence="4">
    <location>
        <begin position="746"/>
        <end position="772"/>
    </location>
</feature>
<evidence type="ECO:0000256" key="1">
    <source>
        <dbReference type="ARBA" id="ARBA00022741"/>
    </source>
</evidence>
<feature type="region of interest" description="Disordered" evidence="4">
    <location>
        <begin position="219"/>
        <end position="240"/>
    </location>
</feature>
<dbReference type="SMART" id="SM00220">
    <property type="entry name" value="S_TKc"/>
    <property type="match status" value="1"/>
</dbReference>
<evidence type="ECO:0000256" key="3">
    <source>
        <dbReference type="PROSITE-ProRule" id="PRU10141"/>
    </source>
</evidence>
<feature type="compositionally biased region" description="Polar residues" evidence="4">
    <location>
        <begin position="525"/>
        <end position="555"/>
    </location>
</feature>
<feature type="region of interest" description="Disordered" evidence="4">
    <location>
        <begin position="693"/>
        <end position="896"/>
    </location>
</feature>
<dbReference type="PROSITE" id="PS00107">
    <property type="entry name" value="PROTEIN_KINASE_ATP"/>
    <property type="match status" value="1"/>
</dbReference>
<dbReference type="PANTHER" id="PTHR24346">
    <property type="entry name" value="MAP/MICROTUBULE AFFINITY-REGULATING KINASE"/>
    <property type="match status" value="1"/>
</dbReference>
<dbReference type="Pfam" id="PF00069">
    <property type="entry name" value="Pkinase"/>
    <property type="match status" value="1"/>
</dbReference>
<keyword evidence="6" id="KW-0808">Transferase</keyword>
<dbReference type="AlphaFoldDB" id="A0A077R989"/>
<feature type="binding site" evidence="3">
    <location>
        <position position="184"/>
    </location>
    <ligand>
        <name>ATP</name>
        <dbReference type="ChEBI" id="CHEBI:30616"/>
    </ligand>
</feature>
<dbReference type="GO" id="GO:0005737">
    <property type="term" value="C:cytoplasm"/>
    <property type="evidence" value="ECO:0007669"/>
    <property type="project" value="TreeGrafter"/>
</dbReference>
<dbReference type="EMBL" id="HG529665">
    <property type="protein sequence ID" value="CDI55787.1"/>
    <property type="molecule type" value="Genomic_DNA"/>
</dbReference>
<dbReference type="InterPro" id="IPR008271">
    <property type="entry name" value="Ser/Thr_kinase_AS"/>
</dbReference>
<feature type="region of interest" description="Disordered" evidence="4">
    <location>
        <begin position="512"/>
        <end position="603"/>
    </location>
</feature>
<name>A0A077R989_9BASI</name>
<protein>
    <submittedName>
        <fullName evidence="6">Related to calcium/calmodulin dependent protein kinase C</fullName>
    </submittedName>
</protein>
<dbReference type="CDD" id="cd14008">
    <property type="entry name" value="STKc_LKB1_CaMKK"/>
    <property type="match status" value="1"/>
</dbReference>
<dbReference type="PROSITE" id="PS50011">
    <property type="entry name" value="PROTEIN_KINASE_DOM"/>
    <property type="match status" value="1"/>
</dbReference>
<feature type="region of interest" description="Disordered" evidence="4">
    <location>
        <begin position="1"/>
        <end position="144"/>
    </location>
</feature>
<evidence type="ECO:0000313" key="6">
    <source>
        <dbReference type="EMBL" id="CDI55787.1"/>
    </source>
</evidence>
<dbReference type="GO" id="GO:0035556">
    <property type="term" value="P:intracellular signal transduction"/>
    <property type="evidence" value="ECO:0007669"/>
    <property type="project" value="TreeGrafter"/>
</dbReference>